<dbReference type="SUPFAM" id="SSF75005">
    <property type="entry name" value="Arabinanase/levansucrase/invertase"/>
    <property type="match status" value="1"/>
</dbReference>
<feature type="domain" description="SLH" evidence="6">
    <location>
        <begin position="167"/>
        <end position="227"/>
    </location>
</feature>
<evidence type="ECO:0000256" key="2">
    <source>
        <dbReference type="ARBA" id="ARBA00009865"/>
    </source>
</evidence>
<dbReference type="InterPro" id="IPR001791">
    <property type="entry name" value="Laminin_G"/>
</dbReference>
<dbReference type="InterPro" id="IPR013320">
    <property type="entry name" value="ConA-like_dom_sf"/>
</dbReference>
<evidence type="ECO:0000259" key="6">
    <source>
        <dbReference type="PROSITE" id="PS51272"/>
    </source>
</evidence>
<reference evidence="7 8" key="1">
    <citation type="submission" date="2020-09" db="EMBL/GenBank/DDBJ databases">
        <title>Paenibacillus sp. strain PR3 16S rRNA gene Genome sequencing and assembly.</title>
        <authorList>
            <person name="Kim J."/>
        </authorList>
    </citation>
    <scope>NUCLEOTIDE SEQUENCE [LARGE SCALE GENOMIC DNA]</scope>
    <source>
        <strain evidence="7 8">PR3</strain>
    </source>
</reference>
<proteinExistence type="inferred from homology"/>
<protein>
    <submittedName>
        <fullName evidence="7">S-layer homology domain-containing protein</fullName>
    </submittedName>
</protein>
<feature type="chain" id="PRO_5045365100" evidence="5">
    <location>
        <begin position="26"/>
        <end position="1566"/>
    </location>
</feature>
<evidence type="ECO:0000256" key="1">
    <source>
        <dbReference type="ARBA" id="ARBA00004834"/>
    </source>
</evidence>
<feature type="domain" description="SLH" evidence="6">
    <location>
        <begin position="44"/>
        <end position="102"/>
    </location>
</feature>
<keyword evidence="3" id="KW-0378">Hydrolase</keyword>
<dbReference type="Gene3D" id="2.40.128.10">
    <property type="match status" value="1"/>
</dbReference>
<dbReference type="EMBL" id="JACXZA010000003">
    <property type="protein sequence ID" value="MBD3919825.1"/>
    <property type="molecule type" value="Genomic_DNA"/>
</dbReference>
<comment type="similarity">
    <text evidence="2">Belongs to the glycosyl hydrolase 43 family.</text>
</comment>
<name>A0ABR8MW67_9BACL</name>
<dbReference type="SUPFAM" id="SSF49899">
    <property type="entry name" value="Concanavalin A-like lectins/glucanases"/>
    <property type="match status" value="2"/>
</dbReference>
<evidence type="ECO:0000256" key="3">
    <source>
        <dbReference type="ARBA" id="ARBA00022801"/>
    </source>
</evidence>
<dbReference type="Proteomes" id="UP000609346">
    <property type="component" value="Unassembled WGS sequence"/>
</dbReference>
<dbReference type="InterPro" id="IPR003343">
    <property type="entry name" value="Big_2"/>
</dbReference>
<dbReference type="InterPro" id="IPR046780">
    <property type="entry name" value="aBig_2"/>
</dbReference>
<evidence type="ECO:0000313" key="7">
    <source>
        <dbReference type="EMBL" id="MBD3919825.1"/>
    </source>
</evidence>
<evidence type="ECO:0000313" key="8">
    <source>
        <dbReference type="Proteomes" id="UP000609346"/>
    </source>
</evidence>
<dbReference type="CDD" id="cd18832">
    <property type="entry name" value="GH43_GsAbnA-like"/>
    <property type="match status" value="1"/>
</dbReference>
<dbReference type="InterPro" id="IPR006710">
    <property type="entry name" value="Glyco_hydro_43"/>
</dbReference>
<dbReference type="InterPro" id="IPR023296">
    <property type="entry name" value="Glyco_hydro_beta-prop_sf"/>
</dbReference>
<dbReference type="InterPro" id="IPR001119">
    <property type="entry name" value="SLH_dom"/>
</dbReference>
<dbReference type="Gene3D" id="2.60.40.1080">
    <property type="match status" value="1"/>
</dbReference>
<dbReference type="Pfam" id="PF02368">
    <property type="entry name" value="Big_2"/>
    <property type="match status" value="1"/>
</dbReference>
<keyword evidence="8" id="KW-1185">Reference proteome</keyword>
<organism evidence="7 8">
    <name type="scientific">Paenibacillus terricola</name>
    <dbReference type="NCBI Taxonomy" id="2763503"/>
    <lineage>
        <taxon>Bacteria</taxon>
        <taxon>Bacillati</taxon>
        <taxon>Bacillota</taxon>
        <taxon>Bacilli</taxon>
        <taxon>Bacillales</taxon>
        <taxon>Paenibacillaceae</taxon>
        <taxon>Paenibacillus</taxon>
    </lineage>
</organism>
<dbReference type="Pfam" id="PF04616">
    <property type="entry name" value="Glyco_hydro_43"/>
    <property type="match status" value="1"/>
</dbReference>
<evidence type="ECO:0000256" key="5">
    <source>
        <dbReference type="SAM" id="SignalP"/>
    </source>
</evidence>
<dbReference type="Gene3D" id="2.60.120.200">
    <property type="match status" value="2"/>
</dbReference>
<dbReference type="PANTHER" id="PTHR43301">
    <property type="entry name" value="ARABINAN ENDO-1,5-ALPHA-L-ARABINOSIDASE"/>
    <property type="match status" value="1"/>
</dbReference>
<keyword evidence="4" id="KW-0326">Glycosidase</keyword>
<dbReference type="InterPro" id="IPR050727">
    <property type="entry name" value="GH43_arabinanases"/>
</dbReference>
<dbReference type="CDD" id="cd00110">
    <property type="entry name" value="LamG"/>
    <property type="match status" value="1"/>
</dbReference>
<dbReference type="SUPFAM" id="SSF49373">
    <property type="entry name" value="Invasin/intimin cell-adhesion fragments"/>
    <property type="match status" value="1"/>
</dbReference>
<gene>
    <name evidence="7" type="ORF">H8B09_13765</name>
</gene>
<comment type="pathway">
    <text evidence="1">Glycan metabolism; L-arabinan degradation.</text>
</comment>
<dbReference type="Pfam" id="PF16369">
    <property type="entry name" value="GH43_C"/>
    <property type="match status" value="1"/>
</dbReference>
<dbReference type="Pfam" id="PF20578">
    <property type="entry name" value="aBig_2"/>
    <property type="match status" value="1"/>
</dbReference>
<sequence length="1566" mass="167225">MNQSMKRKLAMLLTASMLLPTSAFASDISPVVTSANANPTAANTSAALGSDVAGHWAEQDFATWFNKHLLNGYADGTFKPNQAITRAEFVVLLDRVFNLVDKSSVSFTDLKATDYSYQAFEKAVAAGIIQGYSDGSVHPNSPISRKEAAVMLYRAFELAASTAATSLTDVASLPAWSKEAVETLVNGGYVNGYPDGTFGGDKSITRAEAIRMMNNLSGEIVNAAGTYADLTTRNMVISQPGVVLEDTVIEGDLYLTAGVGEGDVDLNRVTVKGQVHINGGGVNSIKLSDSTIKTIIIDKKNGQIRVVTKGDTTVEQTFVISGAKLVEENDAAGKGFASVILDQKMSAGATVKLEGQFDQVDVRALTTPELQLLAGIINNLVLQQQAVLNVDEKGEVKEVVIKVDGSIQVKGTGKVTASDPKAAAQLVFQNGTNNTGNTGSTGGSGVTVTKPAFTNVSVHDPSIAVDKDSGEFYVFGSHIEAAKSSDLMNWTRFTNGYTTPNNVLFGNLSENLAGSFAWAGENDADSKGGFSVWAPFTFYNKDYVNEDGSKGAYVMYYCTSSTYIRSAIGYAVSQNIEGPYKYVDTIMYSGFTKDDAKDKDSTVNKKWTNTNIDELITDKVLASENNGWFNSNGSYNNDLYPNAIDPALYYDTEGKLWMVYGSWSGGIFALEIDKATGEAIYPGADGKTEDGRMIDRYFGTKIAGGYFQSGEGPFVVYDKSTGYYFLTVTYGGLGSDGGYNMRLFRSTSPTGPFLDAQGNTAVMPDSSAINDDYGNKMMGNYLFERLPGDPGTGNGIGYLSPGHNSLYIDEKTGQYFLIFHARFPNQGEGHEVRVHQMFLNEDNWPIVSPYRYTGEKLGQVTEQEIAGEYKFINHGSTTTKSNKPTVSTFIQLNADHTVTSDAQGTWSLTGDNEAEITVGGATYKGVFVREWDGTSERTVLTFTAMSDKGITIWGSKLQDETEQQVVDDVVNGVVSDLGDLTNVVSDLKLPLVGTRHTSITWQTSNASVVSATGAVTRPESNEPAGVVELTATVTKGSTTVTKTVTVTVKPMAIATLKANYNFENNLKDDITNASGTITGNRINNTGGTISYGAGRIDGTAAQFDGSSGVRLPDGLIQGNSYSVSFWVKPHEVVSGATPAFFGGTDGDNWISLLPQGWGGTFLWAHDNTNGGQYYDYQSGTTVSSGEWSHIALSVENGVATLYVNGVKKVSRSGLPNVFTTSNGFIGLGVNFWDDPFKGLIDDLRIYEGVLSSKEVRDMVFDESVKVDSINLGFTEKRVSVGNTFAPQTMSISPKFAGNQTLNWTSSDSTVAAVDASGRVTGLTAGTTTITATATDGSDKTASYTLYVTEGAIAHYKFEGDLQDSTGYGAGTITGNRANNTGGTISYGTGVGASSQAAVFDGTSGIRLQDGLISGNTYSVSFFINLQQGKAYSTSFFGAATENSWISMLPRGGLAGNPTMLWSGSNLGTGWYDASTAVQIPTNQWVNLTFTVNNGTATVYVDGVAKYTGTNFPNVFKTDNALFAVGVNYWDEPLKGSIDELQVFDRVLSENEVKALIAEATATPATP</sequence>
<dbReference type="Pfam" id="PF13385">
    <property type="entry name" value="Laminin_G_3"/>
    <property type="match status" value="2"/>
</dbReference>
<dbReference type="PROSITE" id="PS51272">
    <property type="entry name" value="SLH"/>
    <property type="match status" value="3"/>
</dbReference>
<evidence type="ECO:0000256" key="4">
    <source>
        <dbReference type="ARBA" id="ARBA00023295"/>
    </source>
</evidence>
<dbReference type="PANTHER" id="PTHR43301:SF3">
    <property type="entry name" value="ARABINAN ENDO-1,5-ALPHA-L-ARABINOSIDASE A-RELATED"/>
    <property type="match status" value="1"/>
</dbReference>
<accession>A0ABR8MW67</accession>
<dbReference type="SMART" id="SM00635">
    <property type="entry name" value="BID_2"/>
    <property type="match status" value="1"/>
</dbReference>
<feature type="signal peptide" evidence="5">
    <location>
        <begin position="1"/>
        <end position="25"/>
    </location>
</feature>
<dbReference type="Pfam" id="PF00395">
    <property type="entry name" value="SLH"/>
    <property type="match status" value="3"/>
</dbReference>
<dbReference type="InterPro" id="IPR032291">
    <property type="entry name" value="Abn2_C"/>
</dbReference>
<keyword evidence="5" id="KW-0732">Signal</keyword>
<comment type="caution">
    <text evidence="7">The sequence shown here is derived from an EMBL/GenBank/DDBJ whole genome shotgun (WGS) entry which is preliminary data.</text>
</comment>
<dbReference type="Gene3D" id="2.115.10.20">
    <property type="entry name" value="Glycosyl hydrolase domain, family 43"/>
    <property type="match status" value="1"/>
</dbReference>
<dbReference type="InterPro" id="IPR008964">
    <property type="entry name" value="Invasin/intimin_cell_adhesion"/>
</dbReference>
<feature type="domain" description="SLH" evidence="6">
    <location>
        <begin position="103"/>
        <end position="166"/>
    </location>
</feature>